<dbReference type="PANTHER" id="PTHR30163:SF9">
    <property type="entry name" value="MEMBRANE-BOUND LYTIC MUREIN TRANSGLYCOSYLASE B"/>
    <property type="match status" value="1"/>
</dbReference>
<evidence type="ECO:0000256" key="1">
    <source>
        <dbReference type="PIRSR" id="PIRSR611757-1"/>
    </source>
</evidence>
<feature type="chain" id="PRO_5021458394" evidence="2">
    <location>
        <begin position="23"/>
        <end position="322"/>
    </location>
</feature>
<dbReference type="InterPro" id="IPR043426">
    <property type="entry name" value="MltB-like"/>
</dbReference>
<sequence>MKQWIAGLAGGVCLLSAQVVMANGFLDDPRAETLIEELAEEGLDADQVRDWLSRGEFLESTRTNIAAPTERTSTWADYRPIFVNELSIERGREFMEEHAETLARVESELGVDPRIVTAIIGVETRYGRITGNHAVMNAIGTTAFSDSPRSGYFMRELKAFFRLVHEEGVDPMTLTGSYAGAMGVPQFMPSSFLAYAIDFDDDGRRDIWNNPVDAIGSVANYLAAHRWETGGPVAMRAHVDGDDFLDIVDNGQRRPHTTLGETRQAGWSPVRPLEDGREVSTLRLEGEHGAEFWYGFQNFYVITRYNHSISYAMAVYQLSREF</sequence>
<dbReference type="PANTHER" id="PTHR30163">
    <property type="entry name" value="MEMBRANE-BOUND LYTIC MUREIN TRANSGLYCOSYLASE B"/>
    <property type="match status" value="1"/>
</dbReference>
<name>A0A4Z0WCV2_9GAMM</name>
<gene>
    <name evidence="4" type="primary">mltB</name>
    <name evidence="4" type="ORF">E4656_11510</name>
</gene>
<organism evidence="4 5">
    <name type="scientific">Natronospirillum operosum</name>
    <dbReference type="NCBI Taxonomy" id="2759953"/>
    <lineage>
        <taxon>Bacteria</taxon>
        <taxon>Pseudomonadati</taxon>
        <taxon>Pseudomonadota</taxon>
        <taxon>Gammaproteobacteria</taxon>
        <taxon>Oceanospirillales</taxon>
        <taxon>Natronospirillaceae</taxon>
        <taxon>Natronospirillum</taxon>
    </lineage>
</organism>
<reference evidence="4 5" key="1">
    <citation type="submission" date="2019-04" db="EMBL/GenBank/DDBJ databases">
        <title>Natronospirillum operosus gen. nov., sp. nov., a haloalkaliphilic satellite isolated from decaying biomass of laboratory culture of cyanobacterium Geitlerinema sp. and proposal of Natronospirillaceae fam. nov. and Saccharospirillaceae fam. nov.</title>
        <authorList>
            <person name="Kevbrin V."/>
            <person name="Boltyanskaya Y."/>
            <person name="Koziaeva V."/>
            <person name="Grouzdev D.S."/>
            <person name="Park M."/>
            <person name="Cho J."/>
        </authorList>
    </citation>
    <scope>NUCLEOTIDE SEQUENCE [LARGE SCALE GENOMIC DNA]</scope>
    <source>
        <strain evidence="4 5">G-116</strain>
    </source>
</reference>
<dbReference type="GO" id="GO:0008933">
    <property type="term" value="F:peptidoglycan lytic transglycosylase activity"/>
    <property type="evidence" value="ECO:0007669"/>
    <property type="project" value="TreeGrafter"/>
</dbReference>
<dbReference type="CDD" id="cd13399">
    <property type="entry name" value="Slt35-like"/>
    <property type="match status" value="1"/>
</dbReference>
<dbReference type="EMBL" id="SRMF01000004">
    <property type="protein sequence ID" value="TGG92754.1"/>
    <property type="molecule type" value="Genomic_DNA"/>
</dbReference>
<dbReference type="Gene3D" id="1.10.530.10">
    <property type="match status" value="1"/>
</dbReference>
<protein>
    <submittedName>
        <fullName evidence="4">Lytic murein transglycosylase B</fullName>
    </submittedName>
</protein>
<feature type="signal peptide" evidence="2">
    <location>
        <begin position="1"/>
        <end position="22"/>
    </location>
</feature>
<dbReference type="NCBIfam" id="TIGR02282">
    <property type="entry name" value="MltB"/>
    <property type="match status" value="1"/>
</dbReference>
<dbReference type="Gene3D" id="1.10.8.350">
    <property type="entry name" value="Bacterial muramidase"/>
    <property type="match status" value="1"/>
</dbReference>
<keyword evidence="2" id="KW-0732">Signal</keyword>
<feature type="active site" evidence="1">
    <location>
        <position position="123"/>
    </location>
</feature>
<evidence type="ECO:0000313" key="5">
    <source>
        <dbReference type="Proteomes" id="UP000297475"/>
    </source>
</evidence>
<dbReference type="Pfam" id="PF13406">
    <property type="entry name" value="SLT_2"/>
    <property type="match status" value="1"/>
</dbReference>
<comment type="caution">
    <text evidence="4">The sequence shown here is derived from an EMBL/GenBank/DDBJ whole genome shotgun (WGS) entry which is preliminary data.</text>
</comment>
<proteinExistence type="predicted"/>
<dbReference type="OrthoDB" id="9808544at2"/>
<dbReference type="Proteomes" id="UP000297475">
    <property type="component" value="Unassembled WGS sequence"/>
</dbReference>
<dbReference type="GO" id="GO:0009253">
    <property type="term" value="P:peptidoglycan catabolic process"/>
    <property type="evidence" value="ECO:0007669"/>
    <property type="project" value="TreeGrafter"/>
</dbReference>
<evidence type="ECO:0000256" key="2">
    <source>
        <dbReference type="SAM" id="SignalP"/>
    </source>
</evidence>
<dbReference type="SUPFAM" id="SSF53955">
    <property type="entry name" value="Lysozyme-like"/>
    <property type="match status" value="1"/>
</dbReference>
<evidence type="ECO:0000259" key="3">
    <source>
        <dbReference type="Pfam" id="PF13406"/>
    </source>
</evidence>
<dbReference type="RefSeq" id="WP_135483426.1">
    <property type="nucleotide sequence ID" value="NZ_SRMF01000004.1"/>
</dbReference>
<evidence type="ECO:0000313" key="4">
    <source>
        <dbReference type="EMBL" id="TGG92754.1"/>
    </source>
</evidence>
<dbReference type="AlphaFoldDB" id="A0A4Z0WCV2"/>
<keyword evidence="5" id="KW-1185">Reference proteome</keyword>
<dbReference type="InterPro" id="IPR011757">
    <property type="entry name" value="Lytic_transglycosylase_MltB"/>
</dbReference>
<dbReference type="InterPro" id="IPR031304">
    <property type="entry name" value="SLT_2"/>
</dbReference>
<dbReference type="InterPro" id="IPR023346">
    <property type="entry name" value="Lysozyme-like_dom_sf"/>
</dbReference>
<accession>A0A4Z0WCV2</accession>
<feature type="domain" description="Transglycosylase SLT" evidence="3">
    <location>
        <begin position="31"/>
        <end position="319"/>
    </location>
</feature>